<dbReference type="RefSeq" id="WP_120060607.1">
    <property type="nucleotide sequence ID" value="NZ_QYRP01000002.1"/>
</dbReference>
<sequence>MSTLRDLRVLLAGLLLTSVATGCVRLPDSGQVRRVPEERPAVLEEGIPYLPPGPSRGEGPRDVVRGFLDAMMASPLQLSTAREFLTEDGAQAWRPQRRVVTYTAATLGTVAGTAEIDLGGAQWIDARGRWRGELPARQRVVQLPLVVEDGEWRIDQVPDAMLVPETWFAEHYQQVSLDFLDPTTSIIVPEPVFVPRGEQMATALVRGLIAGPPDAAGAGLVSLLRGAHLIGGAVTIEDGVASVALDGDITATTEESRELLAAQLAWTLRQVPIVSALRVRLGSAPLALKGGLTEFPVGIGAAYDPRSAGAADDLFGLRNGHLVGLVGGSPVPATGPLGTGPRLRDVAVSLPGSMAAGVRSSGRDLLVAPVDDETGSALKTPIRGAEDLAHPAWDSEGRLWVLDRRRTGAVVSVLVDNRVTEVEVPGVSGEAVVDLLVSRDGTRLVAAVRRVGGDEVRISRLDWHTGRVRASAAQQIARLDSSGTPIRDLAWRSPTELLVLSALSTRLAEVRTVSVDGSPARVRDAGPPELVRADVRRLVASPADRALAWAETADGVLVGVGPIGSATPPAGAQQITYVG</sequence>
<dbReference type="Pfam" id="PF10646">
    <property type="entry name" value="Germane"/>
    <property type="match status" value="1"/>
</dbReference>
<reference evidence="3" key="1">
    <citation type="submission" date="2018-09" db="EMBL/GenBank/DDBJ databases">
        <authorList>
            <person name="Zhu H."/>
        </authorList>
    </citation>
    <scope>NUCLEOTIDE SEQUENCE [LARGE SCALE GENOMIC DNA]</scope>
    <source>
        <strain evidence="3">K1W22B-1</strain>
    </source>
</reference>
<dbReference type="InterPro" id="IPR059026">
    <property type="entry name" value="LpqB_N"/>
</dbReference>
<protein>
    <recommendedName>
        <fullName evidence="1">GerMN domain-containing protein</fullName>
    </recommendedName>
</protein>
<dbReference type="SMART" id="SM00909">
    <property type="entry name" value="Germane"/>
    <property type="match status" value="1"/>
</dbReference>
<evidence type="ECO:0000313" key="2">
    <source>
        <dbReference type="EMBL" id="RJS46636.1"/>
    </source>
</evidence>
<evidence type="ECO:0000259" key="1">
    <source>
        <dbReference type="SMART" id="SM00909"/>
    </source>
</evidence>
<keyword evidence="3" id="KW-1185">Reference proteome</keyword>
<accession>A0A3A5H7K6</accession>
<comment type="caution">
    <text evidence="2">The sequence shown here is derived from an EMBL/GenBank/DDBJ whole genome shotgun (WGS) entry which is preliminary data.</text>
</comment>
<gene>
    <name evidence="2" type="ORF">D4739_10685</name>
</gene>
<dbReference type="Pfam" id="PF25976">
    <property type="entry name" value="LpqB_N"/>
    <property type="match status" value="1"/>
</dbReference>
<evidence type="ECO:0000313" key="3">
    <source>
        <dbReference type="Proteomes" id="UP000276542"/>
    </source>
</evidence>
<dbReference type="OrthoDB" id="3226781at2"/>
<dbReference type="EMBL" id="QYRP01000002">
    <property type="protein sequence ID" value="RJS46636.1"/>
    <property type="molecule type" value="Genomic_DNA"/>
</dbReference>
<dbReference type="AlphaFoldDB" id="A0A3A5H7K6"/>
<feature type="domain" description="GerMN" evidence="1">
    <location>
        <begin position="201"/>
        <end position="290"/>
    </location>
</feature>
<proteinExistence type="predicted"/>
<name>A0A3A5H7K6_9ACTN</name>
<organism evidence="2 3">
    <name type="scientific">Nocardioides cavernaquae</name>
    <dbReference type="NCBI Taxonomy" id="2321396"/>
    <lineage>
        <taxon>Bacteria</taxon>
        <taxon>Bacillati</taxon>
        <taxon>Actinomycetota</taxon>
        <taxon>Actinomycetes</taxon>
        <taxon>Propionibacteriales</taxon>
        <taxon>Nocardioidaceae</taxon>
        <taxon>Nocardioides</taxon>
    </lineage>
</organism>
<dbReference type="Proteomes" id="UP000276542">
    <property type="component" value="Unassembled WGS sequence"/>
</dbReference>
<dbReference type="InterPro" id="IPR019606">
    <property type="entry name" value="GerMN"/>
</dbReference>
<dbReference type="SUPFAM" id="SSF63829">
    <property type="entry name" value="Calcium-dependent phosphotriesterase"/>
    <property type="match status" value="1"/>
</dbReference>
<dbReference type="PROSITE" id="PS51257">
    <property type="entry name" value="PROKAR_LIPOPROTEIN"/>
    <property type="match status" value="1"/>
</dbReference>